<keyword evidence="3" id="KW-1185">Reference proteome</keyword>
<name>A0A6N6JKQ1_9RHOB</name>
<evidence type="ECO:0000313" key="2">
    <source>
        <dbReference type="EMBL" id="GFE66430.1"/>
    </source>
</evidence>
<dbReference type="Proteomes" id="UP000436822">
    <property type="component" value="Unassembled WGS sequence"/>
</dbReference>
<feature type="signal peptide" evidence="1">
    <location>
        <begin position="1"/>
        <end position="18"/>
    </location>
</feature>
<evidence type="ECO:0008006" key="4">
    <source>
        <dbReference type="Google" id="ProtNLM"/>
    </source>
</evidence>
<dbReference type="AlphaFoldDB" id="A0A6N6JKQ1"/>
<feature type="chain" id="PRO_5027001156" description="DUF4136 domain-containing protein" evidence="1">
    <location>
        <begin position="19"/>
        <end position="212"/>
    </location>
</feature>
<gene>
    <name evidence="2" type="ORF">KIN_35040</name>
</gene>
<evidence type="ECO:0000256" key="1">
    <source>
        <dbReference type="SAM" id="SignalP"/>
    </source>
</evidence>
<keyword evidence="1" id="KW-0732">Signal</keyword>
<dbReference type="RefSeq" id="WP_207710144.1">
    <property type="nucleotide sequence ID" value="NZ_BLJE01000004.1"/>
</dbReference>
<dbReference type="EMBL" id="BLJE01000004">
    <property type="protein sequence ID" value="GFE66430.1"/>
    <property type="molecule type" value="Genomic_DNA"/>
</dbReference>
<accession>A0A6N6JKQ1</accession>
<organism evidence="2 3">
    <name type="scientific">Litoreibacter roseus</name>
    <dbReference type="NCBI Taxonomy" id="2601869"/>
    <lineage>
        <taxon>Bacteria</taxon>
        <taxon>Pseudomonadati</taxon>
        <taxon>Pseudomonadota</taxon>
        <taxon>Alphaproteobacteria</taxon>
        <taxon>Rhodobacterales</taxon>
        <taxon>Roseobacteraceae</taxon>
        <taxon>Litoreibacter</taxon>
    </lineage>
</organism>
<reference evidence="2 3" key="1">
    <citation type="submission" date="2019-12" db="EMBL/GenBank/DDBJ databases">
        <title>Litoreibacter badius sp. nov., a novel bacteriochlorophyll a-containing bacterium in the genus Litoreibacter.</title>
        <authorList>
            <person name="Kanamuro M."/>
            <person name="Takabe Y."/>
            <person name="Mori K."/>
            <person name="Takaichi S."/>
            <person name="Hanada S."/>
        </authorList>
    </citation>
    <scope>NUCLEOTIDE SEQUENCE [LARGE SCALE GENOMIC DNA]</scope>
    <source>
        <strain evidence="2 3">K6</strain>
    </source>
</reference>
<evidence type="ECO:0000313" key="3">
    <source>
        <dbReference type="Proteomes" id="UP000436822"/>
    </source>
</evidence>
<dbReference type="PROSITE" id="PS51257">
    <property type="entry name" value="PROKAR_LIPOPROTEIN"/>
    <property type="match status" value="1"/>
</dbReference>
<protein>
    <recommendedName>
        <fullName evidence="4">DUF4136 domain-containing protein</fullName>
    </recommendedName>
</protein>
<proteinExistence type="predicted"/>
<comment type="caution">
    <text evidence="2">The sequence shown here is derived from an EMBL/GenBank/DDBJ whole genome shotgun (WGS) entry which is preliminary data.</text>
</comment>
<sequence>MGYIKTFLALTLSCFVLTACGVKDPDATRDLNLGDFRLGHNIVVTKNARKIGPTREATAEEWETLLEGEIEKQFGGYEGDKLYHLGINLDGYALAVPGVPVLLSPKSVLVISLTVWDDAAAKKLNEPPRQLTIFEQLDGGTVFGSGITRDREEQMNNLATQMSAAIGRFLVANSEWFGVTPTEEDRAAAEEDVLKIPDNLPDGATDADVPAT</sequence>